<dbReference type="Proteomes" id="UP000176204">
    <property type="component" value="Chromosome I"/>
</dbReference>
<dbReference type="STRING" id="1679444.PYTT_0687"/>
<evidence type="ECO:0000256" key="1">
    <source>
        <dbReference type="SAM" id="SignalP"/>
    </source>
</evidence>
<evidence type="ECO:0000313" key="2">
    <source>
        <dbReference type="EMBL" id="SEH77965.1"/>
    </source>
</evidence>
<organism evidence="2 3">
    <name type="scientific">Akkermansia glycaniphila</name>
    <dbReference type="NCBI Taxonomy" id="1679444"/>
    <lineage>
        <taxon>Bacteria</taxon>
        <taxon>Pseudomonadati</taxon>
        <taxon>Verrucomicrobiota</taxon>
        <taxon>Verrucomicrobiia</taxon>
        <taxon>Verrucomicrobiales</taxon>
        <taxon>Akkermansiaceae</taxon>
        <taxon>Akkermansia</taxon>
    </lineage>
</organism>
<protein>
    <submittedName>
        <fullName evidence="2">Uncharacterized protein</fullName>
    </submittedName>
</protein>
<keyword evidence="3" id="KW-1185">Reference proteome</keyword>
<evidence type="ECO:0000313" key="3">
    <source>
        <dbReference type="Proteomes" id="UP000176204"/>
    </source>
</evidence>
<gene>
    <name evidence="2" type="ORF">PYTT_0687</name>
</gene>
<name>A0A1C7PAR5_9BACT</name>
<proteinExistence type="predicted"/>
<dbReference type="EMBL" id="LT629973">
    <property type="protein sequence ID" value="SEH77965.1"/>
    <property type="molecule type" value="Genomic_DNA"/>
</dbReference>
<dbReference type="AlphaFoldDB" id="A0A1C7PAR5"/>
<keyword evidence="1" id="KW-0732">Signal</keyword>
<feature type="chain" id="PRO_5014266441" evidence="1">
    <location>
        <begin position="22"/>
        <end position="296"/>
    </location>
</feature>
<reference evidence="3" key="1">
    <citation type="submission" date="2016-09" db="EMBL/GenBank/DDBJ databases">
        <authorList>
            <person name="Koehorst J."/>
        </authorList>
    </citation>
    <scope>NUCLEOTIDE SEQUENCE [LARGE SCALE GENOMIC DNA]</scope>
</reference>
<sequence length="296" mass="33512">MKTHTLIPTLACLGILAPAMANTQKTEPAPTPQTAPQSISADIKTYRQIWMDFFSLLDTIQDTASANKAVPALQTLNNRLNAFQAAHPYNRLSENERQFIQNTGQEIRRINSEKKQANRIIDNAFYQSDSLLVSLTDEECPFNALFRNQKTEHYAMQLAYKAQETADQPNNPYIFAKDDMAKDAEQRHANLLAQPDSPYQGGMGLTEEDAVILHEQNEEKQQELQYAYLETVYPAAKPFYGLVQATPDNGFYNIIIVNISDDIEKRTGKRPEQPALIPVYFRIDTPAAKNEKPEEN</sequence>
<dbReference type="KEGG" id="agl:PYTT_0687"/>
<accession>A0A1C7PAR5</accession>
<dbReference type="RefSeq" id="WP_067776929.1">
    <property type="nucleotide sequence ID" value="NZ_LIGX01000032.1"/>
</dbReference>
<feature type="signal peptide" evidence="1">
    <location>
        <begin position="1"/>
        <end position="21"/>
    </location>
</feature>